<dbReference type="Proteomes" id="UP001230807">
    <property type="component" value="Unassembled WGS sequence"/>
</dbReference>
<sequence>MDIARLEMRQTQAAIQITSNRPHLEMRQGRADVSMTQGKVEMTQQTRQGTLEVDSSVARSESNLKAALELGRHFGQLGEQAAREATSSTARDGDRLMRIENGNPIAAMAAEKTSTPYPVVDMDFMPKSLDRVKLTYTPADVKIEWNLTPAQIDVSLTPADISFTPWTTDISLRQQASLEMWPVGGMYDETR</sequence>
<comment type="caution">
    <text evidence="1">The sequence shown here is derived from an EMBL/GenBank/DDBJ whole genome shotgun (WGS) entry which is preliminary data.</text>
</comment>
<evidence type="ECO:0000313" key="1">
    <source>
        <dbReference type="EMBL" id="MDL5376588.1"/>
    </source>
</evidence>
<keyword evidence="2" id="KW-1185">Reference proteome</keyword>
<organism evidence="1 2">
    <name type="scientific">Exiguobacterium mexicanum</name>
    <dbReference type="NCBI Taxonomy" id="340146"/>
    <lineage>
        <taxon>Bacteria</taxon>
        <taxon>Bacillati</taxon>
        <taxon>Bacillota</taxon>
        <taxon>Bacilli</taxon>
        <taxon>Bacillales</taxon>
        <taxon>Bacillales Family XII. Incertae Sedis</taxon>
        <taxon>Exiguobacterium</taxon>
    </lineage>
</organism>
<protein>
    <submittedName>
        <fullName evidence="1">DUF6470 family protein</fullName>
    </submittedName>
</protein>
<dbReference type="EMBL" id="JASWER010000003">
    <property type="protein sequence ID" value="MDL5376588.1"/>
    <property type="molecule type" value="Genomic_DNA"/>
</dbReference>
<evidence type="ECO:0000313" key="2">
    <source>
        <dbReference type="Proteomes" id="UP001230807"/>
    </source>
</evidence>
<dbReference type="InterPro" id="IPR045527">
    <property type="entry name" value="DUF6470"/>
</dbReference>
<name>A0ABT7MN17_9BACL</name>
<gene>
    <name evidence="1" type="ORF">QR695_06155</name>
</gene>
<dbReference type="RefSeq" id="WP_286038289.1">
    <property type="nucleotide sequence ID" value="NZ_CP183077.1"/>
</dbReference>
<dbReference type="Pfam" id="PF20074">
    <property type="entry name" value="DUF6470"/>
    <property type="match status" value="1"/>
</dbReference>
<reference evidence="1 2" key="1">
    <citation type="submission" date="2023-06" db="EMBL/GenBank/DDBJ databases">
        <title>Influencing factors and mechanism of Cr(VI) reduction by facultative anaerobic Exiguobacterium sp. PY14.</title>
        <authorList>
            <person name="Zou L."/>
        </authorList>
    </citation>
    <scope>NUCLEOTIDE SEQUENCE [LARGE SCALE GENOMIC DNA]</scope>
    <source>
        <strain evidence="1 2">PY14</strain>
    </source>
</reference>
<proteinExistence type="predicted"/>
<accession>A0ABT7MN17</accession>